<sequence length="183" mass="21629">MSFLRQLFKFRIFKFRTTLTDELEDLHSELTNLQQSLTQTRLRQRQWTKLFAIYAILAYLITNAIYYTLFFPQDVVVQAYAIVTSIAIAVLLYGIHWVIRWYFRTIIQMKEEKLGLFNDRKQELFEEVKNKETYAIAKNLLEKYGEKVTPEVRSPTMNEPQQRVSIKPPIVGAEKPMVSGIKK</sequence>
<evidence type="ECO:0000256" key="2">
    <source>
        <dbReference type="SAM" id="Phobius"/>
    </source>
</evidence>
<evidence type="ECO:0000313" key="4">
    <source>
        <dbReference type="Proteomes" id="UP000676336"/>
    </source>
</evidence>
<dbReference type="GO" id="GO:0071786">
    <property type="term" value="P:endoplasmic reticulum tubular network organization"/>
    <property type="evidence" value="ECO:0007669"/>
    <property type="project" value="InterPro"/>
</dbReference>
<keyword evidence="1" id="KW-0175">Coiled coil</keyword>
<accession>A0A8S2P681</accession>
<evidence type="ECO:0000313" key="3">
    <source>
        <dbReference type="EMBL" id="CAF4037675.1"/>
    </source>
</evidence>
<comment type="caution">
    <text evidence="3">The sequence shown here is derived from an EMBL/GenBank/DDBJ whole genome shotgun (WGS) entry which is preliminary data.</text>
</comment>
<dbReference type="PANTHER" id="PTHR22166:SF12">
    <property type="entry name" value="ENDOPLASMIC RETICULUM JUNCTION FORMATION PROTEIN LUNAPARK"/>
    <property type="match status" value="1"/>
</dbReference>
<dbReference type="PANTHER" id="PTHR22166">
    <property type="entry name" value="ENDOPLASMIC RETICULUM JUNCTION FORMATION PROTEIN LUNAPARK"/>
    <property type="match status" value="1"/>
</dbReference>
<proteinExistence type="predicted"/>
<keyword evidence="2" id="KW-0472">Membrane</keyword>
<dbReference type="AlphaFoldDB" id="A0A8S2P681"/>
<dbReference type="Proteomes" id="UP000676336">
    <property type="component" value="Unassembled WGS sequence"/>
</dbReference>
<dbReference type="InterPro" id="IPR040115">
    <property type="entry name" value="Lnp"/>
</dbReference>
<reference evidence="3" key="1">
    <citation type="submission" date="2021-02" db="EMBL/GenBank/DDBJ databases">
        <authorList>
            <person name="Nowell W R."/>
        </authorList>
    </citation>
    <scope>NUCLEOTIDE SEQUENCE</scope>
</reference>
<dbReference type="EMBL" id="CAJOBI010005628">
    <property type="protein sequence ID" value="CAF4037675.1"/>
    <property type="molecule type" value="Genomic_DNA"/>
</dbReference>
<keyword evidence="2" id="KW-0812">Transmembrane</keyword>
<feature type="coiled-coil region" evidence="1">
    <location>
        <begin position="16"/>
        <end position="43"/>
    </location>
</feature>
<gene>
    <name evidence="3" type="ORF">SMN809_LOCUS13928</name>
</gene>
<dbReference type="GO" id="GO:0071782">
    <property type="term" value="C:endoplasmic reticulum tubular network"/>
    <property type="evidence" value="ECO:0007669"/>
    <property type="project" value="TreeGrafter"/>
</dbReference>
<organism evidence="3 4">
    <name type="scientific">Rotaria magnacalcarata</name>
    <dbReference type="NCBI Taxonomy" id="392030"/>
    <lineage>
        <taxon>Eukaryota</taxon>
        <taxon>Metazoa</taxon>
        <taxon>Spiralia</taxon>
        <taxon>Gnathifera</taxon>
        <taxon>Rotifera</taxon>
        <taxon>Eurotatoria</taxon>
        <taxon>Bdelloidea</taxon>
        <taxon>Philodinida</taxon>
        <taxon>Philodinidae</taxon>
        <taxon>Rotaria</taxon>
    </lineage>
</organism>
<evidence type="ECO:0000256" key="1">
    <source>
        <dbReference type="SAM" id="Coils"/>
    </source>
</evidence>
<name>A0A8S2P681_9BILA</name>
<keyword evidence="2" id="KW-1133">Transmembrane helix</keyword>
<feature type="transmembrane region" description="Helical" evidence="2">
    <location>
        <begin position="77"/>
        <end position="103"/>
    </location>
</feature>
<protein>
    <submittedName>
        <fullName evidence="3">Uncharacterized protein</fullName>
    </submittedName>
</protein>
<feature type="transmembrane region" description="Helical" evidence="2">
    <location>
        <begin position="51"/>
        <end position="71"/>
    </location>
</feature>
<feature type="non-terminal residue" evidence="3">
    <location>
        <position position="1"/>
    </location>
</feature>